<feature type="compositionally biased region" description="Basic residues" evidence="1">
    <location>
        <begin position="345"/>
        <end position="366"/>
    </location>
</feature>
<reference evidence="2 3" key="1">
    <citation type="submission" date="2014-04" db="EMBL/GenBank/DDBJ databases">
        <authorList>
            <consortium name="DOE Joint Genome Institute"/>
            <person name="Kuo A."/>
            <person name="Girlanda M."/>
            <person name="Perotto S."/>
            <person name="Kohler A."/>
            <person name="Nagy L.G."/>
            <person name="Floudas D."/>
            <person name="Copeland A."/>
            <person name="Barry K.W."/>
            <person name="Cichocki N."/>
            <person name="Veneault-Fourrey C."/>
            <person name="LaButti K."/>
            <person name="Lindquist E.A."/>
            <person name="Lipzen A."/>
            <person name="Lundell T."/>
            <person name="Morin E."/>
            <person name="Murat C."/>
            <person name="Sun H."/>
            <person name="Tunlid A."/>
            <person name="Henrissat B."/>
            <person name="Grigoriev I.V."/>
            <person name="Hibbett D.S."/>
            <person name="Martin F."/>
            <person name="Nordberg H.P."/>
            <person name="Cantor M.N."/>
            <person name="Hua S.X."/>
        </authorList>
    </citation>
    <scope>NUCLEOTIDE SEQUENCE [LARGE SCALE GENOMIC DNA]</scope>
    <source>
        <strain evidence="2 3">MUT 4182</strain>
    </source>
</reference>
<feature type="compositionally biased region" description="Low complexity" evidence="1">
    <location>
        <begin position="151"/>
        <end position="165"/>
    </location>
</feature>
<keyword evidence="3" id="KW-1185">Reference proteome</keyword>
<dbReference type="OrthoDB" id="10661294at2759"/>
<reference evidence="3" key="2">
    <citation type="submission" date="2015-01" db="EMBL/GenBank/DDBJ databases">
        <title>Evolutionary Origins and Diversification of the Mycorrhizal Mutualists.</title>
        <authorList>
            <consortium name="DOE Joint Genome Institute"/>
            <consortium name="Mycorrhizal Genomics Consortium"/>
            <person name="Kohler A."/>
            <person name="Kuo A."/>
            <person name="Nagy L.G."/>
            <person name="Floudas D."/>
            <person name="Copeland A."/>
            <person name="Barry K.W."/>
            <person name="Cichocki N."/>
            <person name="Veneault-Fourrey C."/>
            <person name="LaButti K."/>
            <person name="Lindquist E.A."/>
            <person name="Lipzen A."/>
            <person name="Lundell T."/>
            <person name="Morin E."/>
            <person name="Murat C."/>
            <person name="Riley R."/>
            <person name="Ohm R."/>
            <person name="Sun H."/>
            <person name="Tunlid A."/>
            <person name="Henrissat B."/>
            <person name="Grigoriev I.V."/>
            <person name="Hibbett D.S."/>
            <person name="Martin F."/>
        </authorList>
    </citation>
    <scope>NUCLEOTIDE SEQUENCE [LARGE SCALE GENOMIC DNA]</scope>
    <source>
        <strain evidence="3">MUT 4182</strain>
    </source>
</reference>
<feature type="compositionally biased region" description="Polar residues" evidence="1">
    <location>
        <begin position="58"/>
        <end position="67"/>
    </location>
</feature>
<feature type="region of interest" description="Disordered" evidence="1">
    <location>
        <begin position="23"/>
        <end position="165"/>
    </location>
</feature>
<accession>A0A0C3QB21</accession>
<feature type="compositionally biased region" description="Basic and acidic residues" evidence="1">
    <location>
        <begin position="204"/>
        <end position="224"/>
    </location>
</feature>
<dbReference type="Proteomes" id="UP000054248">
    <property type="component" value="Unassembled WGS sequence"/>
</dbReference>
<dbReference type="EMBL" id="KN823006">
    <property type="protein sequence ID" value="KIO27605.1"/>
    <property type="molecule type" value="Genomic_DNA"/>
</dbReference>
<dbReference type="AlphaFoldDB" id="A0A0C3QB21"/>
<sequence>MAKPAPPSRASLDKESVIKVLVEATTGVHHRAAMTNQQPHQPTGQKQRQPDRHGSEGRATSPNQPTTTKHHTSPIGSTHPDCTNEADERDGKPELCAKQEPITPQLTLRPATYAEVQAEPLSRRPTPSLEDQRPTERSTGKGRKVDTDYISQESTQTEATSTSTQWNLDVRGSSQRGRNHKDAVNTRRHVVCGPLRFPVVKSAGDSDTHRMTKRASDHRPRGDMEGDNILQRQGHQKGAAGRTTEIPLNTGSVLTFGKEEDASSFTKVGFIFYMGVKCYIKHFEDHKPFRQCHAIDADYAEETTRWPTINASVTAVEKRATATTTVASIAEKAIRPISDLPKRRHLKRERAKIRPSRNGGRGKKAPKLSPIQIWRALSDAKGEKTQATTLLEQEVAKVRQPPHRNPLGDMVDDTI</sequence>
<evidence type="ECO:0000313" key="2">
    <source>
        <dbReference type="EMBL" id="KIO27605.1"/>
    </source>
</evidence>
<feature type="compositionally biased region" description="Basic and acidic residues" evidence="1">
    <location>
        <begin position="130"/>
        <end position="147"/>
    </location>
</feature>
<gene>
    <name evidence="2" type="ORF">M407DRAFT_7197</name>
</gene>
<name>A0A0C3QB21_9AGAM</name>
<dbReference type="HOGENOM" id="CLU_662565_0_0_1"/>
<feature type="region of interest" description="Disordered" evidence="1">
    <location>
        <begin position="392"/>
        <end position="415"/>
    </location>
</feature>
<feature type="region of interest" description="Disordered" evidence="1">
    <location>
        <begin position="345"/>
        <end position="368"/>
    </location>
</feature>
<evidence type="ECO:0000256" key="1">
    <source>
        <dbReference type="SAM" id="MobiDB-lite"/>
    </source>
</evidence>
<feature type="compositionally biased region" description="Polar residues" evidence="1">
    <location>
        <begin position="34"/>
        <end position="47"/>
    </location>
</feature>
<evidence type="ECO:0000313" key="3">
    <source>
        <dbReference type="Proteomes" id="UP000054248"/>
    </source>
</evidence>
<feature type="region of interest" description="Disordered" evidence="1">
    <location>
        <begin position="201"/>
        <end position="228"/>
    </location>
</feature>
<protein>
    <submittedName>
        <fullName evidence="2">Uncharacterized protein</fullName>
    </submittedName>
</protein>
<organism evidence="2 3">
    <name type="scientific">Tulasnella calospora MUT 4182</name>
    <dbReference type="NCBI Taxonomy" id="1051891"/>
    <lineage>
        <taxon>Eukaryota</taxon>
        <taxon>Fungi</taxon>
        <taxon>Dikarya</taxon>
        <taxon>Basidiomycota</taxon>
        <taxon>Agaricomycotina</taxon>
        <taxon>Agaricomycetes</taxon>
        <taxon>Cantharellales</taxon>
        <taxon>Tulasnellaceae</taxon>
        <taxon>Tulasnella</taxon>
    </lineage>
</organism>
<proteinExistence type="predicted"/>